<accession>A0A2T4UQ60</accession>
<evidence type="ECO:0000313" key="2">
    <source>
        <dbReference type="EMBL" id="PTL71659.1"/>
    </source>
</evidence>
<dbReference type="Proteomes" id="UP000241085">
    <property type="component" value="Unassembled WGS sequence"/>
</dbReference>
<organism evidence="2 3">
    <name type="scientific">Rathayibacter caricis DSM 15933</name>
    <dbReference type="NCBI Taxonomy" id="1328867"/>
    <lineage>
        <taxon>Bacteria</taxon>
        <taxon>Bacillati</taxon>
        <taxon>Actinomycetota</taxon>
        <taxon>Actinomycetes</taxon>
        <taxon>Micrococcales</taxon>
        <taxon>Microbacteriaceae</taxon>
        <taxon>Rathayibacter</taxon>
    </lineage>
</organism>
<feature type="transmembrane region" description="Helical" evidence="1">
    <location>
        <begin position="116"/>
        <end position="136"/>
    </location>
</feature>
<dbReference type="Pfam" id="PF11188">
    <property type="entry name" value="DUF2975"/>
    <property type="match status" value="1"/>
</dbReference>
<name>A0A2T4UQ60_9MICO</name>
<feature type="transmembrane region" description="Helical" evidence="1">
    <location>
        <begin position="42"/>
        <end position="66"/>
    </location>
</feature>
<keyword evidence="1" id="KW-1133">Transmembrane helix</keyword>
<dbReference type="RefSeq" id="WP_107573502.1">
    <property type="nucleotide sequence ID" value="NZ_PZPL01000001.1"/>
</dbReference>
<proteinExistence type="predicted"/>
<dbReference type="InterPro" id="IPR021354">
    <property type="entry name" value="DUF2975"/>
</dbReference>
<feature type="transmembrane region" description="Helical" evidence="1">
    <location>
        <begin position="87"/>
        <end position="110"/>
    </location>
</feature>
<dbReference type="EMBL" id="PZPL01000001">
    <property type="protein sequence ID" value="PTL71659.1"/>
    <property type="molecule type" value="Genomic_DNA"/>
</dbReference>
<keyword evidence="3" id="KW-1185">Reference proteome</keyword>
<comment type="caution">
    <text evidence="2">The sequence shown here is derived from an EMBL/GenBank/DDBJ whole genome shotgun (WGS) entry which is preliminary data.</text>
</comment>
<evidence type="ECO:0008006" key="4">
    <source>
        <dbReference type="Google" id="ProtNLM"/>
    </source>
</evidence>
<sequence length="154" mass="15599">MPRSLLVALRALLAVLLLGCVVVQVAVGPVAATALDGGPIDGVLVAVLVAGGLCVEAVLVAVWRLVSLVRDDALFAGDHRSDLWVDLAIGAFLFGAVLAAGGAVAVLAVVPAPIPALAFGLVAVSSATLGLLVMVMRRLLHLAVEQRSELAEIV</sequence>
<evidence type="ECO:0000313" key="3">
    <source>
        <dbReference type="Proteomes" id="UP000241085"/>
    </source>
</evidence>
<keyword evidence="1" id="KW-0472">Membrane</keyword>
<evidence type="ECO:0000256" key="1">
    <source>
        <dbReference type="SAM" id="Phobius"/>
    </source>
</evidence>
<protein>
    <recommendedName>
        <fullName evidence="4">DUF2975 domain-containing protein</fullName>
    </recommendedName>
</protein>
<keyword evidence="1" id="KW-0812">Transmembrane</keyword>
<dbReference type="AlphaFoldDB" id="A0A2T4UQ60"/>
<reference evidence="2 3" key="1">
    <citation type="submission" date="2018-03" db="EMBL/GenBank/DDBJ databases">
        <title>Bacteriophage NCPPB3778 and a type I-E CRISPR drive the evolution of the US Biological Select Agent, Rathayibacter toxicus.</title>
        <authorList>
            <person name="Davis E.W.II."/>
            <person name="Tabima J.F."/>
            <person name="Weisberg A.J."/>
            <person name="Dantas Lopes L."/>
            <person name="Wiseman M.S."/>
            <person name="Wiseman M.S."/>
            <person name="Pupko T."/>
            <person name="Belcher M.S."/>
            <person name="Sechler A.J."/>
            <person name="Tancos M.A."/>
            <person name="Schroeder B.K."/>
            <person name="Murray T.D."/>
            <person name="Luster D.G."/>
            <person name="Schneider W.L."/>
            <person name="Rogers E."/>
            <person name="Andreote F.D."/>
            <person name="Grunwald N.J."/>
            <person name="Putnam M.L."/>
            <person name="Chang J.H."/>
        </authorList>
    </citation>
    <scope>NUCLEOTIDE SEQUENCE [LARGE SCALE GENOMIC DNA]</scope>
    <source>
        <strain evidence="2 3">DSM 15933</strain>
    </source>
</reference>
<gene>
    <name evidence="2" type="ORF">C1I63_01550</name>
</gene>